<comment type="caution">
    <text evidence="2">The sequence shown here is derived from an EMBL/GenBank/DDBJ whole genome shotgun (WGS) entry which is preliminary data.</text>
</comment>
<dbReference type="EMBL" id="STGY01000060">
    <property type="protein sequence ID" value="THV40092.1"/>
    <property type="molecule type" value="Genomic_DNA"/>
</dbReference>
<dbReference type="InterPro" id="IPR016181">
    <property type="entry name" value="Acyl_CoA_acyltransferase"/>
</dbReference>
<dbReference type="SUPFAM" id="SSF55729">
    <property type="entry name" value="Acyl-CoA N-acyltransferases (Nat)"/>
    <property type="match status" value="1"/>
</dbReference>
<name>A0A4S8QB26_9ACTN</name>
<evidence type="ECO:0000313" key="2">
    <source>
        <dbReference type="EMBL" id="THV40092.1"/>
    </source>
</evidence>
<accession>A0A4S8QB26</accession>
<dbReference type="PROSITE" id="PS51186">
    <property type="entry name" value="GNAT"/>
    <property type="match status" value="1"/>
</dbReference>
<evidence type="ECO:0000313" key="3">
    <source>
        <dbReference type="Proteomes" id="UP000308760"/>
    </source>
</evidence>
<keyword evidence="2" id="KW-0808">Transferase</keyword>
<keyword evidence="3" id="KW-1185">Reference proteome</keyword>
<organism evidence="2 3">
    <name type="scientific">Glycomyces buryatensis</name>
    <dbReference type="NCBI Taxonomy" id="2570927"/>
    <lineage>
        <taxon>Bacteria</taxon>
        <taxon>Bacillati</taxon>
        <taxon>Actinomycetota</taxon>
        <taxon>Actinomycetes</taxon>
        <taxon>Glycomycetales</taxon>
        <taxon>Glycomycetaceae</taxon>
        <taxon>Glycomyces</taxon>
    </lineage>
</organism>
<evidence type="ECO:0000259" key="1">
    <source>
        <dbReference type="PROSITE" id="PS51186"/>
    </source>
</evidence>
<dbReference type="Pfam" id="PF00583">
    <property type="entry name" value="Acetyltransf_1"/>
    <property type="match status" value="1"/>
</dbReference>
<gene>
    <name evidence="2" type="ORF">FAB82_16330</name>
</gene>
<protein>
    <submittedName>
        <fullName evidence="2">GNAT family N-acetyltransferase</fullName>
    </submittedName>
</protein>
<reference evidence="2 3" key="2">
    <citation type="submission" date="2019-05" db="EMBL/GenBank/DDBJ databases">
        <title>Glycomyces buryatensis sp. nov.</title>
        <authorList>
            <person name="Nikitina E."/>
        </authorList>
    </citation>
    <scope>NUCLEOTIDE SEQUENCE [LARGE SCALE GENOMIC DNA]</scope>
    <source>
        <strain evidence="2 3">18</strain>
    </source>
</reference>
<dbReference type="AlphaFoldDB" id="A0A4S8QB26"/>
<sequence length="156" mass="17264">MVLARFASPDDADEITRLRAIMLSAWVDTTDNGWMADSAAVLKRRLGEAEPSMVSTVVDAPESPGSLAACATGIIEERLPSPRNRTGRFGWIFNVSTDPAWRRRGYSRACMDALLRWYDERGVLAIELLATESGAGLYGQLGFTVSEEPAMRRHTW</sequence>
<dbReference type="Gene3D" id="3.40.630.30">
    <property type="match status" value="1"/>
</dbReference>
<feature type="domain" description="N-acetyltransferase" evidence="1">
    <location>
        <begin position="2"/>
        <end position="156"/>
    </location>
</feature>
<proteinExistence type="predicted"/>
<reference evidence="3" key="1">
    <citation type="submission" date="2019-04" db="EMBL/GenBank/DDBJ databases">
        <title>Nocardioides xinjiangensis sp. nov.</title>
        <authorList>
            <person name="Liu S."/>
        </authorList>
    </citation>
    <scope>NUCLEOTIDE SEQUENCE [LARGE SCALE GENOMIC DNA]</scope>
    <source>
        <strain evidence="3">18</strain>
    </source>
</reference>
<dbReference type="CDD" id="cd04301">
    <property type="entry name" value="NAT_SF"/>
    <property type="match status" value="1"/>
</dbReference>
<dbReference type="OrthoDB" id="1706016at2"/>
<dbReference type="RefSeq" id="WP_136535606.1">
    <property type="nucleotide sequence ID" value="NZ_STGY01000060.1"/>
</dbReference>
<dbReference type="InterPro" id="IPR000182">
    <property type="entry name" value="GNAT_dom"/>
</dbReference>
<dbReference type="GO" id="GO:0016747">
    <property type="term" value="F:acyltransferase activity, transferring groups other than amino-acyl groups"/>
    <property type="evidence" value="ECO:0007669"/>
    <property type="project" value="InterPro"/>
</dbReference>
<dbReference type="Proteomes" id="UP000308760">
    <property type="component" value="Unassembled WGS sequence"/>
</dbReference>